<keyword evidence="8 16" id="KW-0269">Exonuclease</keyword>
<dbReference type="GO" id="GO:0005739">
    <property type="term" value="C:mitochondrion"/>
    <property type="evidence" value="ECO:0007669"/>
    <property type="project" value="UniProtKB-SubCell"/>
</dbReference>
<keyword evidence="3 16" id="KW-0540">Nuclease</keyword>
<evidence type="ECO:0000256" key="17">
    <source>
        <dbReference type="SAM" id="MobiDB-lite"/>
    </source>
</evidence>
<gene>
    <name evidence="20" type="ORF">Ctob_003427</name>
</gene>
<dbReference type="GO" id="GO:0008409">
    <property type="term" value="F:5'-3' exonuclease activity"/>
    <property type="evidence" value="ECO:0007669"/>
    <property type="project" value="UniProtKB-UniRule"/>
</dbReference>
<dbReference type="SMART" id="SM00485">
    <property type="entry name" value="XPGN"/>
    <property type="match status" value="1"/>
</dbReference>
<evidence type="ECO:0000256" key="6">
    <source>
        <dbReference type="ARBA" id="ARBA00022763"/>
    </source>
</evidence>
<evidence type="ECO:0000313" key="21">
    <source>
        <dbReference type="Proteomes" id="UP000037460"/>
    </source>
</evidence>
<dbReference type="InterPro" id="IPR019974">
    <property type="entry name" value="XPG_CS"/>
</dbReference>
<feature type="compositionally biased region" description="Low complexity" evidence="17">
    <location>
        <begin position="398"/>
        <end position="413"/>
    </location>
</feature>
<dbReference type="InterPro" id="IPR029060">
    <property type="entry name" value="PIN-like_dom_sf"/>
</dbReference>
<organism evidence="20 21">
    <name type="scientific">Chrysochromulina tobinii</name>
    <dbReference type="NCBI Taxonomy" id="1460289"/>
    <lineage>
        <taxon>Eukaryota</taxon>
        <taxon>Haptista</taxon>
        <taxon>Haptophyta</taxon>
        <taxon>Prymnesiophyceae</taxon>
        <taxon>Prymnesiales</taxon>
        <taxon>Chrysochromulinaceae</taxon>
        <taxon>Chrysochromulina</taxon>
    </lineage>
</organism>
<comment type="subunit">
    <text evidence="15">Interacts with PCNA1 and PCNA2. Three molecules of FEN1 bind to one PCNA trimer with each molecule binding to one PCNA monomer. PCNA stimulates the nuclease activity without altering cleavage specificity.</text>
</comment>
<evidence type="ECO:0000313" key="20">
    <source>
        <dbReference type="EMBL" id="KOO21855.1"/>
    </source>
</evidence>
<dbReference type="SMART" id="SM00484">
    <property type="entry name" value="XPGI"/>
    <property type="match status" value="1"/>
</dbReference>
<comment type="subcellular location">
    <subcellularLocation>
        <location evidence="16">Nucleus</location>
        <location evidence="16">Nucleolus</location>
    </subcellularLocation>
    <subcellularLocation>
        <location evidence="16">Nucleus</location>
        <location evidence="16">Nucleoplasm</location>
    </subcellularLocation>
    <subcellularLocation>
        <location evidence="16">Mitochondrion</location>
    </subcellularLocation>
    <text evidence="16">Resides mostly in the nucleoli and relocalizes to the nucleoplasm upon DNA damage.</text>
</comment>
<feature type="domain" description="XPG-I" evidence="18">
    <location>
        <begin position="148"/>
        <end position="224"/>
    </location>
</feature>
<dbReference type="HAMAP" id="MF_00614">
    <property type="entry name" value="Fen"/>
    <property type="match status" value="1"/>
</dbReference>
<dbReference type="InterPro" id="IPR006085">
    <property type="entry name" value="XPG_DNA_repair_N"/>
</dbReference>
<evidence type="ECO:0000256" key="9">
    <source>
        <dbReference type="ARBA" id="ARBA00022842"/>
    </source>
</evidence>
<evidence type="ECO:0000256" key="10">
    <source>
        <dbReference type="ARBA" id="ARBA00023128"/>
    </source>
</evidence>
<evidence type="ECO:0000256" key="15">
    <source>
        <dbReference type="ARBA" id="ARBA00063178"/>
    </source>
</evidence>
<evidence type="ECO:0000256" key="13">
    <source>
        <dbReference type="ARBA" id="ARBA00029382"/>
    </source>
</evidence>
<dbReference type="CDD" id="cd09867">
    <property type="entry name" value="PIN_FEN1"/>
    <property type="match status" value="1"/>
</dbReference>
<keyword evidence="12 16" id="KW-0539">Nucleus</keyword>
<dbReference type="SMART" id="SM00279">
    <property type="entry name" value="HhH2"/>
    <property type="match status" value="1"/>
</dbReference>
<comment type="cofactor">
    <cofactor evidence="16">
        <name>Mg(2+)</name>
        <dbReference type="ChEBI" id="CHEBI:18420"/>
    </cofactor>
    <text evidence="16">Binds 2 magnesium ions per subunit. They probably participate in the reaction catalyzed by the enzyme. May bind an additional third magnesium ion after substrate binding.</text>
</comment>
<keyword evidence="6 16" id="KW-0227">DNA damage</keyword>
<keyword evidence="10 16" id="KW-0496">Mitochondrion</keyword>
<dbReference type="InterPro" id="IPR006086">
    <property type="entry name" value="XPG-I_dom"/>
</dbReference>
<evidence type="ECO:0000256" key="16">
    <source>
        <dbReference type="HAMAP-Rule" id="MF_03140"/>
    </source>
</evidence>
<dbReference type="PANTHER" id="PTHR11081">
    <property type="entry name" value="FLAP ENDONUCLEASE FAMILY MEMBER"/>
    <property type="match status" value="1"/>
</dbReference>
<dbReference type="GO" id="GO:0017108">
    <property type="term" value="F:5'-flap endonuclease activity"/>
    <property type="evidence" value="ECO:0007669"/>
    <property type="project" value="UniProtKB-UniRule"/>
</dbReference>
<evidence type="ECO:0000256" key="14">
    <source>
        <dbReference type="ARBA" id="ARBA00034726"/>
    </source>
</evidence>
<dbReference type="EC" id="3.1.-.-" evidence="16"/>
<dbReference type="InterPro" id="IPR036279">
    <property type="entry name" value="5-3_exonuclease_C_sf"/>
</dbReference>
<dbReference type="Pfam" id="PF00752">
    <property type="entry name" value="XPG_N"/>
    <property type="match status" value="1"/>
</dbReference>
<reference evidence="21" key="1">
    <citation type="journal article" date="2015" name="PLoS Genet.">
        <title>Genome Sequence and Transcriptome Analyses of Chrysochromulina tobin: Metabolic Tools for Enhanced Algal Fitness in the Prominent Order Prymnesiales (Haptophyceae).</title>
        <authorList>
            <person name="Hovde B.T."/>
            <person name="Deodato C.R."/>
            <person name="Hunsperger H.M."/>
            <person name="Ryken S.A."/>
            <person name="Yost W."/>
            <person name="Jha R.K."/>
            <person name="Patterson J."/>
            <person name="Monnat R.J. Jr."/>
            <person name="Barlow S.B."/>
            <person name="Starkenburg S.R."/>
            <person name="Cattolico R.A."/>
        </authorList>
    </citation>
    <scope>NUCLEOTIDE SEQUENCE</scope>
    <source>
        <strain evidence="21">CCMP291</strain>
    </source>
</reference>
<proteinExistence type="inferred from homology"/>
<comment type="similarity">
    <text evidence="14 16">Belongs to the XPG/RAD2 endonuclease family. FEN1 subfamily.</text>
</comment>
<protein>
    <recommendedName>
        <fullName evidence="16">Flap endonuclease 1</fullName>
        <shortName evidence="16">FEN-1</shortName>
        <ecNumber evidence="16">3.1.-.-</ecNumber>
    </recommendedName>
    <alternativeName>
        <fullName evidence="16">Flap structure-specific endonuclease 1</fullName>
    </alternativeName>
</protein>
<evidence type="ECO:0000256" key="4">
    <source>
        <dbReference type="ARBA" id="ARBA00022723"/>
    </source>
</evidence>
<dbReference type="GO" id="GO:0005654">
    <property type="term" value="C:nucleoplasm"/>
    <property type="evidence" value="ECO:0007669"/>
    <property type="project" value="UniProtKB-SubCell"/>
</dbReference>
<dbReference type="Gene3D" id="1.10.150.20">
    <property type="entry name" value="5' to 3' exonuclease, C-terminal subdomain"/>
    <property type="match status" value="1"/>
</dbReference>
<keyword evidence="9 16" id="KW-0460">Magnesium</keyword>
<comment type="function">
    <text evidence="13 16">Structure-specific nuclease with 5'-flap endonuclease and 5'-3' exonuclease activities involved in DNA replication and repair. During DNA replication, cleaves the 5'-overhanging flap structure that is generated by displacement synthesis when DNA polymerase encounters the 5'-end of a downstream Okazaki fragment. It enters the flap from the 5'-end and then tracks to cleave the flap base, leaving a nick for ligation. Also involved in the long patch base excision repair (LP-BER) pathway, by cleaving within the apurinic/apyrimidinic (AP) site-terminated flap. Acts as a genome stabilization factor that prevents flaps from equilibrating into structures that lead to duplications and deletions. Also possesses 5'-3' exonuclease activity on nicked or gapped double-stranded DNA, and exhibits RNase H activity. Also involved in replication and repair of rDNA and in repairing mitochondrial DNA.</text>
</comment>
<dbReference type="GO" id="GO:0006284">
    <property type="term" value="P:base-excision repair"/>
    <property type="evidence" value="ECO:0007669"/>
    <property type="project" value="UniProtKB-UniRule"/>
</dbReference>
<dbReference type="Gene3D" id="3.40.50.1010">
    <property type="entry name" value="5'-nuclease"/>
    <property type="match status" value="1"/>
</dbReference>
<evidence type="ECO:0000259" key="19">
    <source>
        <dbReference type="SMART" id="SM00485"/>
    </source>
</evidence>
<evidence type="ECO:0000256" key="1">
    <source>
        <dbReference type="ARBA" id="ARBA00022553"/>
    </source>
</evidence>
<keyword evidence="1 16" id="KW-0597">Phosphoprotein</keyword>
<evidence type="ECO:0000256" key="11">
    <source>
        <dbReference type="ARBA" id="ARBA00023204"/>
    </source>
</evidence>
<dbReference type="AlphaFoldDB" id="A0A0M0J5T8"/>
<dbReference type="OrthoDB" id="1937206at2759"/>
<dbReference type="InterPro" id="IPR023426">
    <property type="entry name" value="Flap_endonuc"/>
</dbReference>
<dbReference type="PROSITE" id="PS00841">
    <property type="entry name" value="XPG_1"/>
    <property type="match status" value="1"/>
</dbReference>
<accession>A0A0M0J5T8</accession>
<dbReference type="InterPro" id="IPR006084">
    <property type="entry name" value="XPG/Rad2"/>
</dbReference>
<name>A0A0M0J5T8_9EUKA</name>
<comment type="caution">
    <text evidence="20">The sequence shown here is derived from an EMBL/GenBank/DDBJ whole genome shotgun (WGS) entry which is preliminary data.</text>
</comment>
<dbReference type="GO" id="GO:0043137">
    <property type="term" value="P:DNA replication, removal of RNA primer"/>
    <property type="evidence" value="ECO:0007669"/>
    <property type="project" value="UniProtKB-UniRule"/>
</dbReference>
<dbReference type="GO" id="GO:0000287">
    <property type="term" value="F:magnesium ion binding"/>
    <property type="evidence" value="ECO:0007669"/>
    <property type="project" value="UniProtKB-UniRule"/>
</dbReference>
<keyword evidence="7 16" id="KW-0378">Hydrolase</keyword>
<dbReference type="CDD" id="cd09907">
    <property type="entry name" value="H3TH_FEN1-Euk"/>
    <property type="match status" value="1"/>
</dbReference>
<evidence type="ECO:0000259" key="18">
    <source>
        <dbReference type="SMART" id="SM00484"/>
    </source>
</evidence>
<feature type="domain" description="XPG N-terminal" evidence="19">
    <location>
        <begin position="1"/>
        <end position="109"/>
    </location>
</feature>
<keyword evidence="5 16" id="KW-0255">Endonuclease</keyword>
<keyword evidence="4 16" id="KW-0479">Metal-binding</keyword>
<dbReference type="FunFam" id="3.40.50.1010:FF:000016">
    <property type="entry name" value="Flap endonuclease 1"/>
    <property type="match status" value="1"/>
</dbReference>
<dbReference type="Pfam" id="PF00867">
    <property type="entry name" value="XPG_I"/>
    <property type="match status" value="1"/>
</dbReference>
<dbReference type="InterPro" id="IPR008918">
    <property type="entry name" value="HhH2"/>
</dbReference>
<dbReference type="GO" id="GO:0005730">
    <property type="term" value="C:nucleolus"/>
    <property type="evidence" value="ECO:0007669"/>
    <property type="project" value="UniProtKB-SubCell"/>
</dbReference>
<dbReference type="PRINTS" id="PR00853">
    <property type="entry name" value="XPGRADSUPER"/>
</dbReference>
<evidence type="ECO:0000256" key="8">
    <source>
        <dbReference type="ARBA" id="ARBA00022839"/>
    </source>
</evidence>
<dbReference type="GO" id="GO:0003677">
    <property type="term" value="F:DNA binding"/>
    <property type="evidence" value="ECO:0007669"/>
    <property type="project" value="UniProtKB-UniRule"/>
</dbReference>
<evidence type="ECO:0000256" key="3">
    <source>
        <dbReference type="ARBA" id="ARBA00022722"/>
    </source>
</evidence>
<dbReference type="EMBL" id="JWZX01003328">
    <property type="protein sequence ID" value="KOO21855.1"/>
    <property type="molecule type" value="Genomic_DNA"/>
</dbReference>
<sequence length="413" mass="43817">MGIKGLFPFISDAAPLAIKETKLEAMTGLTIAIDASMCLYQFLVAVRQGEAQSNLSNASGEVTSHIQGFLSRTLKLLEAGIKPVYVFDGKPPELKLQTLAGRKEKKDEADSELARALASGDPEEIRKAAHRTARATPQMNADCQELLRLLGCPVILAPSEAEATCAALNKSGHVHAVATEDMDALTFGAVTMLKNLFDTESSRTQTKRPVFEIKLEALLAQLDVSMDVFIDFCILCGCDYCGTIRGVGPTTAFKLLKTHGSIEAAAASLGAAKAVDLPPADQWRIDEVRLTFKQPEVVDPAAVTLSWGTPDYAGLATFLVGRHSFNEARVAKVVERLKALSRSGQQMRIDSFFKAREAKTMPSSAIFDAFAKKSKAGASGSSSGGGGAAGKRKAPAVSISGKASAAAPSKKQK</sequence>
<evidence type="ECO:0000256" key="5">
    <source>
        <dbReference type="ARBA" id="ARBA00022759"/>
    </source>
</evidence>
<keyword evidence="11 16" id="KW-0234">DNA repair</keyword>
<dbReference type="FunFam" id="1.10.150.20:FF:000009">
    <property type="entry name" value="Flap endonuclease 1"/>
    <property type="match status" value="1"/>
</dbReference>
<dbReference type="SUPFAM" id="SSF47807">
    <property type="entry name" value="5' to 3' exonuclease, C-terminal subdomain"/>
    <property type="match status" value="1"/>
</dbReference>
<feature type="region of interest" description="Disordered" evidence="17">
    <location>
        <begin position="375"/>
        <end position="413"/>
    </location>
</feature>
<evidence type="ECO:0000256" key="12">
    <source>
        <dbReference type="ARBA" id="ARBA00023242"/>
    </source>
</evidence>
<keyword evidence="21" id="KW-1185">Reference proteome</keyword>
<dbReference type="SUPFAM" id="SSF88723">
    <property type="entry name" value="PIN domain-like"/>
    <property type="match status" value="1"/>
</dbReference>
<dbReference type="PANTHER" id="PTHR11081:SF9">
    <property type="entry name" value="FLAP ENDONUCLEASE 1"/>
    <property type="match status" value="1"/>
</dbReference>
<dbReference type="Proteomes" id="UP000037460">
    <property type="component" value="Unassembled WGS sequence"/>
</dbReference>
<evidence type="ECO:0000256" key="7">
    <source>
        <dbReference type="ARBA" id="ARBA00022801"/>
    </source>
</evidence>
<keyword evidence="2 16" id="KW-0235">DNA replication</keyword>
<evidence type="ECO:0000256" key="2">
    <source>
        <dbReference type="ARBA" id="ARBA00022705"/>
    </source>
</evidence>